<dbReference type="GO" id="GO:0032259">
    <property type="term" value="P:methylation"/>
    <property type="evidence" value="ECO:0007669"/>
    <property type="project" value="UniProtKB-KW"/>
</dbReference>
<evidence type="ECO:0000259" key="1">
    <source>
        <dbReference type="Pfam" id="PF01208"/>
    </source>
</evidence>
<organism evidence="2 3">
    <name type="scientific">Wansuia hejianensis</name>
    <dbReference type="NCBI Taxonomy" id="2763667"/>
    <lineage>
        <taxon>Bacteria</taxon>
        <taxon>Bacillati</taxon>
        <taxon>Bacillota</taxon>
        <taxon>Clostridia</taxon>
        <taxon>Lachnospirales</taxon>
        <taxon>Lachnospiraceae</taxon>
        <taxon>Wansuia</taxon>
    </lineage>
</organism>
<dbReference type="RefSeq" id="WP_118647700.1">
    <property type="nucleotide sequence ID" value="NZ_CP060635.1"/>
</dbReference>
<dbReference type="AlphaFoldDB" id="A0A7G9G9A6"/>
<dbReference type="InterPro" id="IPR000257">
    <property type="entry name" value="Uroporphyrinogen_deCOase"/>
</dbReference>
<keyword evidence="2" id="KW-0489">Methyltransferase</keyword>
<sequence>MQKVPFSEGELKVRRVIPNPRGTIGVPVYSAPVTAGTNIKEAIFRKVPVFLPDFKHYQFFTPRVVPDNEARGFVADGGDPVRHPEGFKDMFGINWLFIEVAGGAMVEPGNPLMQDMNEWKEKVRWPKIDSWDWEGQAALSREFVNDPELAVVPVIMSGFFERMISMMDFENAALALIDEDQEEAVHGFLDRLADLYCGLIDKYTEYFHVDGICIHDDWGSQRAPFFSLQTVREMLVPHIRKVTDYAHGKGLFYDMHSCGQIEALIPAMIEAGVDSWTGQDMNDKRKLYRQYGKELLIGVETPVIPAEMPEAEVEKAARKFVDEFLNPGAPCMIGDRSQIHHPHFYEKLYRYSRERLLGFSQSDAGECNDRG</sequence>
<dbReference type="Pfam" id="PF01208">
    <property type="entry name" value="URO-D"/>
    <property type="match status" value="1"/>
</dbReference>
<evidence type="ECO:0000313" key="3">
    <source>
        <dbReference type="Proteomes" id="UP000515860"/>
    </source>
</evidence>
<reference evidence="2 3" key="1">
    <citation type="submission" date="2020-08" db="EMBL/GenBank/DDBJ databases">
        <authorList>
            <person name="Liu C."/>
            <person name="Sun Q."/>
        </authorList>
    </citation>
    <scope>NUCLEOTIDE SEQUENCE [LARGE SCALE GENOMIC DNA]</scope>
    <source>
        <strain evidence="2 3">NSJ-29</strain>
    </source>
</reference>
<name>A0A7G9G9A6_9FIRM</name>
<proteinExistence type="predicted"/>
<keyword evidence="3" id="KW-1185">Reference proteome</keyword>
<evidence type="ECO:0000313" key="2">
    <source>
        <dbReference type="EMBL" id="QNM07388.1"/>
    </source>
</evidence>
<keyword evidence="2" id="KW-0808">Transferase</keyword>
<dbReference type="EMBL" id="CP060635">
    <property type="protein sequence ID" value="QNM07388.1"/>
    <property type="molecule type" value="Genomic_DNA"/>
</dbReference>
<dbReference type="GO" id="GO:0004853">
    <property type="term" value="F:uroporphyrinogen decarboxylase activity"/>
    <property type="evidence" value="ECO:0007669"/>
    <property type="project" value="InterPro"/>
</dbReference>
<dbReference type="GO" id="GO:0008168">
    <property type="term" value="F:methyltransferase activity"/>
    <property type="evidence" value="ECO:0007669"/>
    <property type="project" value="UniProtKB-KW"/>
</dbReference>
<dbReference type="GO" id="GO:0006779">
    <property type="term" value="P:porphyrin-containing compound biosynthetic process"/>
    <property type="evidence" value="ECO:0007669"/>
    <property type="project" value="InterPro"/>
</dbReference>
<dbReference type="KEGG" id="whj:H9Q79_10600"/>
<protein>
    <submittedName>
        <fullName evidence="2">Methyltransferase</fullName>
    </submittedName>
</protein>
<dbReference type="SUPFAM" id="SSF51726">
    <property type="entry name" value="UROD/MetE-like"/>
    <property type="match status" value="1"/>
</dbReference>
<feature type="domain" description="Uroporphyrinogen decarboxylase (URO-D)" evidence="1">
    <location>
        <begin position="157"/>
        <end position="323"/>
    </location>
</feature>
<dbReference type="Gene3D" id="3.20.20.210">
    <property type="match status" value="1"/>
</dbReference>
<gene>
    <name evidence="2" type="ORF">H9Q79_10600</name>
</gene>
<dbReference type="Proteomes" id="UP000515860">
    <property type="component" value="Chromosome"/>
</dbReference>
<accession>A0A7G9G9A6</accession>
<dbReference type="InterPro" id="IPR038071">
    <property type="entry name" value="UROD/MetE-like_sf"/>
</dbReference>